<dbReference type="InterPro" id="IPR009291">
    <property type="entry name" value="Vps62"/>
</dbReference>
<feature type="chain" id="PRO_5040448498" description="Vacuolar protein sorting-associated protein 62" evidence="1">
    <location>
        <begin position="20"/>
        <end position="358"/>
    </location>
</feature>
<keyword evidence="3" id="KW-1185">Reference proteome</keyword>
<dbReference type="Pfam" id="PF06101">
    <property type="entry name" value="Vps62"/>
    <property type="match status" value="1"/>
</dbReference>
<feature type="signal peptide" evidence="1">
    <location>
        <begin position="1"/>
        <end position="19"/>
    </location>
</feature>
<dbReference type="OrthoDB" id="188042at2759"/>
<evidence type="ECO:0000256" key="1">
    <source>
        <dbReference type="SAM" id="SignalP"/>
    </source>
</evidence>
<name>A0A9P8UTF9_9PEZI</name>
<organism evidence="2 3">
    <name type="scientific">Truncatella angustata</name>
    <dbReference type="NCBI Taxonomy" id="152316"/>
    <lineage>
        <taxon>Eukaryota</taxon>
        <taxon>Fungi</taxon>
        <taxon>Dikarya</taxon>
        <taxon>Ascomycota</taxon>
        <taxon>Pezizomycotina</taxon>
        <taxon>Sordariomycetes</taxon>
        <taxon>Xylariomycetidae</taxon>
        <taxon>Amphisphaeriales</taxon>
        <taxon>Sporocadaceae</taxon>
        <taxon>Truncatella</taxon>
    </lineage>
</organism>
<evidence type="ECO:0000313" key="3">
    <source>
        <dbReference type="Proteomes" id="UP000758603"/>
    </source>
</evidence>
<dbReference type="PANTHER" id="PTHR48174">
    <property type="entry name" value="DUF946 FAMILY PROTEIN"/>
    <property type="match status" value="1"/>
</dbReference>
<gene>
    <name evidence="2" type="ORF">BKA67DRAFT_202122</name>
</gene>
<protein>
    <recommendedName>
        <fullName evidence="4">Vacuolar protein sorting-associated protein 62</fullName>
    </recommendedName>
</protein>
<dbReference type="PANTHER" id="PTHR48174:SF5">
    <property type="entry name" value="VACUOLAR PROTEIN SORTING-ASSOCIATED PROTEIN 62"/>
    <property type="match status" value="1"/>
</dbReference>
<sequence length="358" mass="39322">MTSIGHLLCLSSLAWFVVARPSRLPKRDVLPDYAITYAPISYLFSGEKYFPSDVATHLQNVVPEVDYVAVGSAGSVNVNNLNSYNNSVYLTADSTPSDSLPWITSDYGKPDNSTGYSGAPGTIIAVTKNATTTDVFYFHFYSYNYGGTVLDINFDDHVGDWEHVMIRFVDGEPYAVYHSQHGAGSAYYWDVMNFDGGRPITYIATGSHANYATAGTQDYTVALGLVSDHTDAGYGWDITQNYRGYWYDVGSGEFSIAGGASTGGTEEATETADWLLWQGYWGDEQYPTSHFGQYCLFGECHYTSGPTGPVAKNLGRTAVCQTENDCVVFDDINDLTHQSKRRRSEDGIGVALRKDKKA</sequence>
<keyword evidence="1" id="KW-0732">Signal</keyword>
<dbReference type="Proteomes" id="UP000758603">
    <property type="component" value="Unassembled WGS sequence"/>
</dbReference>
<evidence type="ECO:0000313" key="2">
    <source>
        <dbReference type="EMBL" id="KAH6657894.1"/>
    </source>
</evidence>
<reference evidence="2" key="1">
    <citation type="journal article" date="2021" name="Nat. Commun.">
        <title>Genetic determinants of endophytism in the Arabidopsis root mycobiome.</title>
        <authorList>
            <person name="Mesny F."/>
            <person name="Miyauchi S."/>
            <person name="Thiergart T."/>
            <person name="Pickel B."/>
            <person name="Atanasova L."/>
            <person name="Karlsson M."/>
            <person name="Huettel B."/>
            <person name="Barry K.W."/>
            <person name="Haridas S."/>
            <person name="Chen C."/>
            <person name="Bauer D."/>
            <person name="Andreopoulos W."/>
            <person name="Pangilinan J."/>
            <person name="LaButti K."/>
            <person name="Riley R."/>
            <person name="Lipzen A."/>
            <person name="Clum A."/>
            <person name="Drula E."/>
            <person name="Henrissat B."/>
            <person name="Kohler A."/>
            <person name="Grigoriev I.V."/>
            <person name="Martin F.M."/>
            <person name="Hacquard S."/>
        </authorList>
    </citation>
    <scope>NUCLEOTIDE SEQUENCE</scope>
    <source>
        <strain evidence="2">MPI-SDFR-AT-0073</strain>
    </source>
</reference>
<proteinExistence type="predicted"/>
<accession>A0A9P8UTF9</accession>
<dbReference type="AlphaFoldDB" id="A0A9P8UTF9"/>
<dbReference type="RefSeq" id="XP_045962128.1">
    <property type="nucleotide sequence ID" value="XM_046095425.1"/>
</dbReference>
<dbReference type="EMBL" id="JAGPXC010000002">
    <property type="protein sequence ID" value="KAH6657894.1"/>
    <property type="molecule type" value="Genomic_DNA"/>
</dbReference>
<evidence type="ECO:0008006" key="4">
    <source>
        <dbReference type="Google" id="ProtNLM"/>
    </source>
</evidence>
<comment type="caution">
    <text evidence="2">The sequence shown here is derived from an EMBL/GenBank/DDBJ whole genome shotgun (WGS) entry which is preliminary data.</text>
</comment>
<dbReference type="GeneID" id="70124318"/>